<reference evidence="3" key="1">
    <citation type="journal article" date="2013" name="PLoS ONE">
        <title>Metagenomic insights into the carbohydrate-active enzymes carried by the microorganisms adhering to solid digesta in the rumen of cows.</title>
        <authorList>
            <person name="Wang L."/>
            <person name="Hatem A."/>
            <person name="Catalyurek U.V."/>
            <person name="Morrison M."/>
            <person name="Yu Z."/>
        </authorList>
    </citation>
    <scope>NUCLEOTIDE SEQUENCE</scope>
</reference>
<dbReference type="Pfam" id="PF01408">
    <property type="entry name" value="GFO_IDH_MocA"/>
    <property type="match status" value="1"/>
</dbReference>
<feature type="domain" description="Gfo/Idh/MocA-like oxidoreductase N-terminal" evidence="1">
    <location>
        <begin position="5"/>
        <end position="123"/>
    </location>
</feature>
<dbReference type="InterPro" id="IPR052515">
    <property type="entry name" value="Gfo/Idh/MocA_Oxidoreductase"/>
</dbReference>
<proteinExistence type="predicted"/>
<evidence type="ECO:0000313" key="3">
    <source>
        <dbReference type="EMBL" id="AHF26322.1"/>
    </source>
</evidence>
<evidence type="ECO:0000259" key="2">
    <source>
        <dbReference type="Pfam" id="PF22725"/>
    </source>
</evidence>
<dbReference type="Gene3D" id="3.30.360.10">
    <property type="entry name" value="Dihydrodipicolinate Reductase, domain 2"/>
    <property type="match status" value="1"/>
</dbReference>
<organism evidence="3">
    <name type="scientific">uncultured bacterium Contig1588_n_1603_cl</name>
    <dbReference type="NCBI Taxonomy" id="1393463"/>
    <lineage>
        <taxon>Bacteria</taxon>
        <taxon>environmental samples</taxon>
    </lineage>
</organism>
<dbReference type="SUPFAM" id="SSF55347">
    <property type="entry name" value="Glyceraldehyde-3-phosphate dehydrogenase-like, C-terminal domain"/>
    <property type="match status" value="1"/>
</dbReference>
<dbReference type="AlphaFoldDB" id="W0FTM8"/>
<dbReference type="Gene3D" id="3.40.50.720">
    <property type="entry name" value="NAD(P)-binding Rossmann-like Domain"/>
    <property type="match status" value="1"/>
</dbReference>
<dbReference type="EMBL" id="KC246875">
    <property type="protein sequence ID" value="AHF26322.1"/>
    <property type="molecule type" value="Genomic_DNA"/>
</dbReference>
<evidence type="ECO:0000259" key="1">
    <source>
        <dbReference type="Pfam" id="PF01408"/>
    </source>
</evidence>
<accession>W0FTM8</accession>
<dbReference type="PANTHER" id="PTHR43249">
    <property type="entry name" value="UDP-N-ACETYL-2-AMINO-2-DEOXY-D-GLUCURONATE OXIDASE"/>
    <property type="match status" value="1"/>
</dbReference>
<dbReference type="PANTHER" id="PTHR43249:SF1">
    <property type="entry name" value="D-GLUCOSIDE 3-DEHYDROGENASE"/>
    <property type="match status" value="1"/>
</dbReference>
<dbReference type="InterPro" id="IPR000683">
    <property type="entry name" value="Gfo/Idh/MocA-like_OxRdtase_N"/>
</dbReference>
<dbReference type="GO" id="GO:0000166">
    <property type="term" value="F:nucleotide binding"/>
    <property type="evidence" value="ECO:0007669"/>
    <property type="project" value="InterPro"/>
</dbReference>
<dbReference type="Pfam" id="PF22725">
    <property type="entry name" value="GFO_IDH_MocA_C3"/>
    <property type="match status" value="1"/>
</dbReference>
<name>W0FTM8_9BACT</name>
<feature type="domain" description="GFO/IDH/MocA-like oxidoreductase" evidence="2">
    <location>
        <begin position="134"/>
        <end position="258"/>
    </location>
</feature>
<dbReference type="InterPro" id="IPR036291">
    <property type="entry name" value="NAD(P)-bd_dom_sf"/>
</dbReference>
<dbReference type="SUPFAM" id="SSF51735">
    <property type="entry name" value="NAD(P)-binding Rossmann-fold domains"/>
    <property type="match status" value="1"/>
</dbReference>
<sequence length="390" mass="43379">MRKLRLGVIGIGNMGSEHCRMILDGKCPEVELAAVADRRPERRTWAKERMPETVRVFTEGSDLIRSGACEAVLVAVPHYQHEELSVLALENGLDVLCEKPASVQASRTKRMVEAAERTGRTLTFMFNQRTNCVYRALKELLSSGRLGAVKRMNWIITDWYRTQRYYDSGSWRATWAGEGGGVLLNQCPHQLDLLVWLCGMPSAVTARCYEGKWHHIEVEDDVTACLEFPNGATGVFVASTGDLPGTNRLEIDCERGKAVCENGVVRVWEIEGNEREICFASDDPWYQAKTREYILETDGENPQHAGVTNAFAAHLLHGGPLVAEAADGVRALQLSNAIHLSGWTGERMEIPVSEERFDAELEKRIAASRVTKTGDITYETSHQGTGSRLS</sequence>
<dbReference type="InterPro" id="IPR055170">
    <property type="entry name" value="GFO_IDH_MocA-like_dom"/>
</dbReference>
<protein>
    <submittedName>
        <fullName evidence="3">Dehydrogenase</fullName>
    </submittedName>
</protein>